<reference evidence="2" key="1">
    <citation type="journal article" date="2016" name="Nature">
        <title>Genome evolution in the allotetraploid frog Xenopus laevis.</title>
        <authorList>
            <person name="Session A.M."/>
            <person name="Uno Y."/>
            <person name="Kwon T."/>
            <person name="Chapman J.A."/>
            <person name="Toyoda A."/>
            <person name="Takahashi S."/>
            <person name="Fukui A."/>
            <person name="Hikosaka A."/>
            <person name="Suzuki A."/>
            <person name="Kondo M."/>
            <person name="van Heeringen S.J."/>
            <person name="Quigley I."/>
            <person name="Heinz S."/>
            <person name="Ogino H."/>
            <person name="Ochi H."/>
            <person name="Hellsten U."/>
            <person name="Lyons J.B."/>
            <person name="Simakov O."/>
            <person name="Putnam N."/>
            <person name="Stites J."/>
            <person name="Kuroki Y."/>
            <person name="Tanaka T."/>
            <person name="Michiue T."/>
            <person name="Watanabe M."/>
            <person name="Bogdanovic O."/>
            <person name="Lister R."/>
            <person name="Georgiou G."/>
            <person name="Paranjpe S.S."/>
            <person name="van Kruijsbergen I."/>
            <person name="Shu S."/>
            <person name="Carlson J."/>
            <person name="Kinoshita T."/>
            <person name="Ohta Y."/>
            <person name="Mawaribuchi S."/>
            <person name="Jenkins J."/>
            <person name="Grimwood J."/>
            <person name="Schmutz J."/>
            <person name="Mitros T."/>
            <person name="Mozaffari S.V."/>
            <person name="Suzuki Y."/>
            <person name="Haramoto Y."/>
            <person name="Yamamoto T.S."/>
            <person name="Takagi C."/>
            <person name="Heald R."/>
            <person name="Miller K."/>
            <person name="Haudenschild C."/>
            <person name="Kitzman J."/>
            <person name="Nakayama T."/>
            <person name="Izutsu Y."/>
            <person name="Robert J."/>
            <person name="Fortriede J."/>
            <person name="Burns K."/>
            <person name="Lotay V."/>
            <person name="Karimi K."/>
            <person name="Yasuoka Y."/>
            <person name="Dichmann D.S."/>
            <person name="Flajnik M.F."/>
            <person name="Houston D.W."/>
            <person name="Shendure J."/>
            <person name="DuPasquier L."/>
            <person name="Vize P.D."/>
            <person name="Zorn A.M."/>
            <person name="Ito M."/>
            <person name="Marcotte E.M."/>
            <person name="Wallingford J.B."/>
            <person name="Ito Y."/>
            <person name="Asashima M."/>
            <person name="Ueno N."/>
            <person name="Matsuda Y."/>
            <person name="Veenstra G.J."/>
            <person name="Fujiyama A."/>
            <person name="Harland R.M."/>
            <person name="Taira M."/>
            <person name="Rokhsar D.S."/>
        </authorList>
    </citation>
    <scope>NUCLEOTIDE SEQUENCE [LARGE SCALE GENOMIC DNA]</scope>
    <source>
        <strain evidence="2">J</strain>
    </source>
</reference>
<dbReference type="Proteomes" id="UP000694892">
    <property type="component" value="Chromosome 5S"/>
</dbReference>
<name>A0A974CSB5_XENLA</name>
<gene>
    <name evidence="1" type="ORF">XELAEV_18028855mg</name>
</gene>
<proteinExistence type="predicted"/>
<dbReference type="EMBL" id="CM004475">
    <property type="protein sequence ID" value="OCT77760.1"/>
    <property type="molecule type" value="Genomic_DNA"/>
</dbReference>
<organism evidence="1 2">
    <name type="scientific">Xenopus laevis</name>
    <name type="common">African clawed frog</name>
    <dbReference type="NCBI Taxonomy" id="8355"/>
    <lineage>
        <taxon>Eukaryota</taxon>
        <taxon>Metazoa</taxon>
        <taxon>Chordata</taxon>
        <taxon>Craniata</taxon>
        <taxon>Vertebrata</taxon>
        <taxon>Euteleostomi</taxon>
        <taxon>Amphibia</taxon>
        <taxon>Batrachia</taxon>
        <taxon>Anura</taxon>
        <taxon>Pipoidea</taxon>
        <taxon>Pipidae</taxon>
        <taxon>Xenopodinae</taxon>
        <taxon>Xenopus</taxon>
        <taxon>Xenopus</taxon>
    </lineage>
</organism>
<dbReference type="AlphaFoldDB" id="A0A974CSB5"/>
<accession>A0A974CSB5</accession>
<sequence length="111" mass="12635">MTVRSRPIKGCDFVSDVEYKYLRNQGLFRDERTTKQSTGVIYRDIRYKSVLSTFLIRFLLPSIRLCCTLHPPGPTGLVGHLKKKPGRATSTQTQKQWELQLTSPDCGCKGD</sequence>
<evidence type="ECO:0000313" key="2">
    <source>
        <dbReference type="Proteomes" id="UP000694892"/>
    </source>
</evidence>
<evidence type="ECO:0000313" key="1">
    <source>
        <dbReference type="EMBL" id="OCT77760.1"/>
    </source>
</evidence>
<protein>
    <submittedName>
        <fullName evidence="1">Uncharacterized protein</fullName>
    </submittedName>
</protein>